<dbReference type="Proteomes" id="UP000274909">
    <property type="component" value="Unassembled WGS sequence"/>
</dbReference>
<dbReference type="EMBL" id="RZGZ01000002">
    <property type="protein sequence ID" value="RUR02103.1"/>
    <property type="molecule type" value="Genomic_DNA"/>
</dbReference>
<feature type="transmembrane region" description="Helical" evidence="1">
    <location>
        <begin position="63"/>
        <end position="85"/>
    </location>
</feature>
<sequence length="91" mass="9215">MAVAPPPRGKSIASMVLGLVSVFFGFTLILPLIGFIMGLTALKSEPTGRGMAVTGIILNGLMLLGWVVLVGFFLLVVVGIGASSVNTGVAA</sequence>
<dbReference type="AlphaFoldDB" id="A0A3S0VC86"/>
<evidence type="ECO:0000256" key="1">
    <source>
        <dbReference type="SAM" id="Phobius"/>
    </source>
</evidence>
<comment type="caution">
    <text evidence="3">The sequence shown here is derived from an EMBL/GenBank/DDBJ whole genome shotgun (WGS) entry which is preliminary data.</text>
</comment>
<evidence type="ECO:0000259" key="2">
    <source>
        <dbReference type="Pfam" id="PF13828"/>
    </source>
</evidence>
<feature type="domain" description="DUF4190" evidence="2">
    <location>
        <begin position="11"/>
        <end position="69"/>
    </location>
</feature>
<organism evidence="3 4">
    <name type="scientific">Labedella endophytica</name>
    <dbReference type="NCBI Taxonomy" id="1523160"/>
    <lineage>
        <taxon>Bacteria</taxon>
        <taxon>Bacillati</taxon>
        <taxon>Actinomycetota</taxon>
        <taxon>Actinomycetes</taxon>
        <taxon>Micrococcales</taxon>
        <taxon>Microbacteriaceae</taxon>
        <taxon>Labedella</taxon>
    </lineage>
</organism>
<dbReference type="Pfam" id="PF13828">
    <property type="entry name" value="DUF4190"/>
    <property type="match status" value="1"/>
</dbReference>
<proteinExistence type="predicted"/>
<protein>
    <submittedName>
        <fullName evidence="3">DUF4190 domain-containing protein</fullName>
    </submittedName>
</protein>
<dbReference type="OrthoDB" id="4794509at2"/>
<keyword evidence="1" id="KW-1133">Transmembrane helix</keyword>
<evidence type="ECO:0000313" key="3">
    <source>
        <dbReference type="EMBL" id="RUR02103.1"/>
    </source>
</evidence>
<keyword evidence="1" id="KW-0812">Transmembrane</keyword>
<dbReference type="InterPro" id="IPR025241">
    <property type="entry name" value="DUF4190"/>
</dbReference>
<keyword evidence="1" id="KW-0472">Membrane</keyword>
<name>A0A3S0VC86_9MICO</name>
<feature type="transmembrane region" description="Helical" evidence="1">
    <location>
        <begin position="12"/>
        <end position="42"/>
    </location>
</feature>
<reference evidence="3 4" key="1">
    <citation type="submission" date="2018-12" db="EMBL/GenBank/DDBJ databases">
        <authorList>
            <person name="Li F."/>
        </authorList>
    </citation>
    <scope>NUCLEOTIDE SEQUENCE [LARGE SCALE GENOMIC DNA]</scope>
    <source>
        <strain evidence="3 4">EGI 6500705</strain>
    </source>
</reference>
<keyword evidence="4" id="KW-1185">Reference proteome</keyword>
<evidence type="ECO:0000313" key="4">
    <source>
        <dbReference type="Proteomes" id="UP000274909"/>
    </source>
</evidence>
<accession>A0A3S0VC86</accession>
<gene>
    <name evidence="3" type="ORF">ELQ94_10695</name>
</gene>